<evidence type="ECO:0000259" key="2">
    <source>
        <dbReference type="Pfam" id="PF25483"/>
    </source>
</evidence>
<proteinExistence type="predicted"/>
<dbReference type="PANTHER" id="PTHR31515">
    <property type="entry name" value="TRANSMEMBRANE PROTEIN-RELATED"/>
    <property type="match status" value="1"/>
</dbReference>
<evidence type="ECO:0000313" key="3">
    <source>
        <dbReference type="Proteomes" id="UP000504608"/>
    </source>
</evidence>
<evidence type="ECO:0000256" key="1">
    <source>
        <dbReference type="SAM" id="SignalP"/>
    </source>
</evidence>
<protein>
    <submittedName>
        <fullName evidence="4">Uncharacterized protein LOC111475393</fullName>
    </submittedName>
</protein>
<organism evidence="3 4">
    <name type="scientific">Cucurbita maxima</name>
    <name type="common">Pumpkin</name>
    <name type="synonym">Winter squash</name>
    <dbReference type="NCBI Taxonomy" id="3661"/>
    <lineage>
        <taxon>Eukaryota</taxon>
        <taxon>Viridiplantae</taxon>
        <taxon>Streptophyta</taxon>
        <taxon>Embryophyta</taxon>
        <taxon>Tracheophyta</taxon>
        <taxon>Spermatophyta</taxon>
        <taxon>Magnoliopsida</taxon>
        <taxon>eudicotyledons</taxon>
        <taxon>Gunneridae</taxon>
        <taxon>Pentapetalae</taxon>
        <taxon>rosids</taxon>
        <taxon>fabids</taxon>
        <taxon>Cucurbitales</taxon>
        <taxon>Cucurbitaceae</taxon>
        <taxon>Cucurbiteae</taxon>
        <taxon>Cucurbita</taxon>
    </lineage>
</organism>
<dbReference type="InterPro" id="IPR057228">
    <property type="entry name" value="DUF7906"/>
</dbReference>
<feature type="signal peptide" evidence="1">
    <location>
        <begin position="1"/>
        <end position="29"/>
    </location>
</feature>
<dbReference type="PANTHER" id="PTHR31515:SF0">
    <property type="entry name" value="TRANSMEMBRANE PROTEIN"/>
    <property type="match status" value="1"/>
</dbReference>
<dbReference type="Proteomes" id="UP000504608">
    <property type="component" value="Unplaced"/>
</dbReference>
<keyword evidence="3" id="KW-1185">Reference proteome</keyword>
<dbReference type="GeneID" id="111475393"/>
<keyword evidence="1" id="KW-0732">Signal</keyword>
<dbReference type="Pfam" id="PF25483">
    <property type="entry name" value="DUF7906"/>
    <property type="match status" value="1"/>
</dbReference>
<accession>A0A6J1IES4</accession>
<dbReference type="OrthoDB" id="18451at2759"/>
<reference evidence="4" key="1">
    <citation type="submission" date="2025-08" db="UniProtKB">
        <authorList>
            <consortium name="RefSeq"/>
        </authorList>
    </citation>
    <scope>IDENTIFICATION</scope>
    <source>
        <tissue evidence="4">Young leaves</tissue>
    </source>
</reference>
<dbReference type="AlphaFoldDB" id="A0A6J1IES4"/>
<sequence length="273" mass="31140">MAAELNSSLSLYGCVFVFALLAVPLESAAQAFRRDPGHPHWHHGAFHTVRDSVRHDVRRMLHSRAEVPFQVPLEVNIILIGLNGDGAYRYFVDSHKLQEFLRDCFPSHRPSCLETGEPIDIEHHIIYNAFPAGQAELIALEKALKETMIPAGTARETDFGRDVPLFEVEATAVEPVFQKLYSYIFDTENEGYATAERDRLMPIAIFLVNFDKVRMDPRHKEIDLDSLMHGKLDQLNDEDMKKQEGDYIYRYRYDGGGATQVWLGSGRYCLKVP</sequence>
<name>A0A6J1IES4_CUCMA</name>
<feature type="domain" description="DUF7906" evidence="2">
    <location>
        <begin position="71"/>
        <end position="269"/>
    </location>
</feature>
<gene>
    <name evidence="4" type="primary">LOC111475393</name>
</gene>
<dbReference type="RefSeq" id="XP_022975641.1">
    <property type="nucleotide sequence ID" value="XM_023119873.1"/>
</dbReference>
<evidence type="ECO:0000313" key="4">
    <source>
        <dbReference type="RefSeq" id="XP_022975641.1"/>
    </source>
</evidence>
<dbReference type="KEGG" id="cmax:111475393"/>
<feature type="chain" id="PRO_5026735603" evidence="1">
    <location>
        <begin position="30"/>
        <end position="273"/>
    </location>
</feature>